<comment type="caution">
    <text evidence="4">The sequence shown here is derived from an EMBL/GenBank/DDBJ whole genome shotgun (WGS) entry which is preliminary data.</text>
</comment>
<dbReference type="SUPFAM" id="SSF53686">
    <property type="entry name" value="Tryptophan synthase beta subunit-like PLP-dependent enzymes"/>
    <property type="match status" value="1"/>
</dbReference>
<evidence type="ECO:0000259" key="3">
    <source>
        <dbReference type="Pfam" id="PF00291"/>
    </source>
</evidence>
<evidence type="ECO:0000256" key="2">
    <source>
        <dbReference type="ARBA" id="ARBA00022898"/>
    </source>
</evidence>
<dbReference type="Pfam" id="PF00291">
    <property type="entry name" value="PALP"/>
    <property type="match status" value="1"/>
</dbReference>
<accession>A0ABQ2MHG1</accession>
<organism evidence="4 5">
    <name type="scientific">Streptomyces lasiicapitis</name>
    <dbReference type="NCBI Taxonomy" id="1923961"/>
    <lineage>
        <taxon>Bacteria</taxon>
        <taxon>Bacillati</taxon>
        <taxon>Actinomycetota</taxon>
        <taxon>Actinomycetes</taxon>
        <taxon>Kitasatosporales</taxon>
        <taxon>Streptomycetaceae</taxon>
        <taxon>Streptomyces</taxon>
    </lineage>
</organism>
<evidence type="ECO:0000256" key="1">
    <source>
        <dbReference type="ARBA" id="ARBA00001933"/>
    </source>
</evidence>
<dbReference type="InterPro" id="IPR036052">
    <property type="entry name" value="TrpB-like_PALP_sf"/>
</dbReference>
<gene>
    <name evidence="4" type="ORF">GCM10012286_55860</name>
</gene>
<dbReference type="InterPro" id="IPR001926">
    <property type="entry name" value="TrpB-like_PALP"/>
</dbReference>
<reference evidence="5" key="1">
    <citation type="journal article" date="2019" name="Int. J. Syst. Evol. Microbiol.">
        <title>The Global Catalogue of Microorganisms (GCM) 10K type strain sequencing project: providing services to taxonomists for standard genome sequencing and annotation.</title>
        <authorList>
            <consortium name="The Broad Institute Genomics Platform"/>
            <consortium name="The Broad Institute Genome Sequencing Center for Infectious Disease"/>
            <person name="Wu L."/>
            <person name="Ma J."/>
        </authorList>
    </citation>
    <scope>NUCLEOTIDE SEQUENCE [LARGE SCALE GENOMIC DNA]</scope>
    <source>
        <strain evidence="5">CGMCC 4.7349</strain>
    </source>
</reference>
<dbReference type="EMBL" id="BMNG01000013">
    <property type="protein sequence ID" value="GGO51960.1"/>
    <property type="molecule type" value="Genomic_DNA"/>
</dbReference>
<keyword evidence="5" id="KW-1185">Reference proteome</keyword>
<proteinExistence type="predicted"/>
<dbReference type="InterPro" id="IPR050214">
    <property type="entry name" value="Cys_Synth/Cystath_Beta-Synth"/>
</dbReference>
<feature type="domain" description="Tryptophan synthase beta chain-like PALP" evidence="3">
    <location>
        <begin position="36"/>
        <end position="269"/>
    </location>
</feature>
<comment type="cofactor">
    <cofactor evidence="1">
        <name>pyridoxal 5'-phosphate</name>
        <dbReference type="ChEBI" id="CHEBI:597326"/>
    </cofactor>
</comment>
<dbReference type="PANTHER" id="PTHR10314">
    <property type="entry name" value="CYSTATHIONINE BETA-SYNTHASE"/>
    <property type="match status" value="1"/>
</dbReference>
<name>A0ABQ2MHG1_9ACTN</name>
<dbReference type="RefSeq" id="WP_189176061.1">
    <property type="nucleotide sequence ID" value="NZ_BMNG01000013.1"/>
</dbReference>
<sequence>MPVTPPTYHSITEAQMMPRLVRIGPNLYGAVFTLMKLLPAHFILQRARERGELHHNTVVVETTSGTFGLALAMQSALTERELILVSDPAIDANLYRRLSDLGARVEICQEPAAVGGYQEARLQRLAEIRAGLPSTFCPEQYTNPDNPRSYERVSEQLIRTLGAVDCVVGPVGSGGSMCGTVRGLREHTPETLAIGVDTHSSVLFGQGDGPRALRGLGNSLWPANLDHSVFDEVHWCAAEEAYAHTRSLHAQHALFQGPTSGASYLVAQWWAKRHPDQLCVVMMPDEGYRYQATVYDDAWLADNGYVLAPRPDAEPATVASPEEAGDRWTRFAWNRRAYDDVPGVIPRPSPRARAERVLS</sequence>
<evidence type="ECO:0000313" key="5">
    <source>
        <dbReference type="Proteomes" id="UP000656881"/>
    </source>
</evidence>
<dbReference type="Proteomes" id="UP000656881">
    <property type="component" value="Unassembled WGS sequence"/>
</dbReference>
<evidence type="ECO:0000313" key="4">
    <source>
        <dbReference type="EMBL" id="GGO51960.1"/>
    </source>
</evidence>
<dbReference type="Gene3D" id="3.40.50.1100">
    <property type="match status" value="2"/>
</dbReference>
<keyword evidence="2" id="KW-0663">Pyridoxal phosphate</keyword>
<protein>
    <submittedName>
        <fullName evidence="4">Cystathionine beta-synthase</fullName>
    </submittedName>
</protein>